<name>A0A9X2LBL7_9PROT</name>
<dbReference type="FunFam" id="1.10.132.20:FF:000001">
    <property type="entry name" value="Ribosome-recycling factor"/>
    <property type="match status" value="1"/>
</dbReference>
<comment type="function">
    <text evidence="5 6">Responsible for the release of ribosomes from messenger RNA at the termination of protein biosynthesis. May increase the efficiency of translation by recycling ribosomes from one round of translation to another.</text>
</comment>
<dbReference type="GO" id="GO:0005829">
    <property type="term" value="C:cytosol"/>
    <property type="evidence" value="ECO:0007669"/>
    <property type="project" value="GOC"/>
</dbReference>
<organism evidence="9 10">
    <name type="scientific">Parvularcula maris</name>
    <dbReference type="NCBI Taxonomy" id="2965077"/>
    <lineage>
        <taxon>Bacteria</taxon>
        <taxon>Pseudomonadati</taxon>
        <taxon>Pseudomonadota</taxon>
        <taxon>Alphaproteobacteria</taxon>
        <taxon>Parvularculales</taxon>
        <taxon>Parvularculaceae</taxon>
        <taxon>Parvularcula</taxon>
    </lineage>
</organism>
<evidence type="ECO:0000259" key="8">
    <source>
        <dbReference type="Pfam" id="PF01765"/>
    </source>
</evidence>
<dbReference type="InterPro" id="IPR036191">
    <property type="entry name" value="RRF_sf"/>
</dbReference>
<dbReference type="RefSeq" id="WP_256619447.1">
    <property type="nucleotide sequence ID" value="NZ_JANIBC010000006.1"/>
</dbReference>
<feature type="region of interest" description="Disordered" evidence="7">
    <location>
        <begin position="137"/>
        <end position="157"/>
    </location>
</feature>
<dbReference type="FunFam" id="3.30.1360.40:FF:000001">
    <property type="entry name" value="Ribosome-recycling factor"/>
    <property type="match status" value="1"/>
</dbReference>
<dbReference type="AlphaFoldDB" id="A0A9X2LBL7"/>
<dbReference type="InterPro" id="IPR023584">
    <property type="entry name" value="Ribosome_recyc_fac_dom"/>
</dbReference>
<evidence type="ECO:0000313" key="10">
    <source>
        <dbReference type="Proteomes" id="UP001142610"/>
    </source>
</evidence>
<evidence type="ECO:0000256" key="1">
    <source>
        <dbReference type="ARBA" id="ARBA00004496"/>
    </source>
</evidence>
<keyword evidence="10" id="KW-1185">Reference proteome</keyword>
<feature type="domain" description="Ribosome recycling factor" evidence="8">
    <location>
        <begin position="21"/>
        <end position="181"/>
    </location>
</feature>
<dbReference type="PANTHER" id="PTHR20982">
    <property type="entry name" value="RIBOSOME RECYCLING FACTOR"/>
    <property type="match status" value="1"/>
</dbReference>
<dbReference type="GO" id="GO:0002184">
    <property type="term" value="P:cytoplasmic translational termination"/>
    <property type="evidence" value="ECO:0007669"/>
    <property type="project" value="TreeGrafter"/>
</dbReference>
<dbReference type="Gene3D" id="1.10.132.20">
    <property type="entry name" value="Ribosome-recycling factor"/>
    <property type="match status" value="1"/>
</dbReference>
<proteinExistence type="inferred from homology"/>
<sequence length="183" mass="20103">MSDGPDFKKLESRMDGALDALKNEFGGLRSGRASVNLLEPVTVNAYGSDMPINQVGTVTVSDARTLAVNVWDKGLVGAVEKGIRDSGLGLNPVTDGQTVRVPLPPMTEERRKDLAKMSGKYAETAKVAIRNVRRDGMDEIKGDDSIPEDDKKRLSDRVQKLTDEKIKRAEEMQSAKEEEIMQV</sequence>
<comment type="subcellular location">
    <subcellularLocation>
        <location evidence="1 6">Cytoplasm</location>
    </subcellularLocation>
</comment>
<accession>A0A9X2LBL7</accession>
<dbReference type="SUPFAM" id="SSF55194">
    <property type="entry name" value="Ribosome recycling factor, RRF"/>
    <property type="match status" value="1"/>
</dbReference>
<dbReference type="InterPro" id="IPR002661">
    <property type="entry name" value="Ribosome_recyc_fac"/>
</dbReference>
<dbReference type="PANTHER" id="PTHR20982:SF3">
    <property type="entry name" value="MITOCHONDRIAL RIBOSOME RECYCLING FACTOR PSEUDO 1"/>
    <property type="match status" value="1"/>
</dbReference>
<reference evidence="9" key="1">
    <citation type="submission" date="2022-07" db="EMBL/GenBank/DDBJ databases">
        <title>Parvularcula maris sp. nov., an algicidal bacterium isolated from seawater.</title>
        <authorList>
            <person name="Li F."/>
        </authorList>
    </citation>
    <scope>NUCLEOTIDE SEQUENCE</scope>
    <source>
        <strain evidence="9">BGMRC 0090</strain>
    </source>
</reference>
<evidence type="ECO:0000256" key="5">
    <source>
        <dbReference type="ARBA" id="ARBA00025050"/>
    </source>
</evidence>
<dbReference type="EMBL" id="JANIBC010000006">
    <property type="protein sequence ID" value="MCQ8185557.1"/>
    <property type="molecule type" value="Genomic_DNA"/>
</dbReference>
<evidence type="ECO:0000256" key="2">
    <source>
        <dbReference type="ARBA" id="ARBA00005912"/>
    </source>
</evidence>
<dbReference type="NCBIfam" id="TIGR00496">
    <property type="entry name" value="frr"/>
    <property type="match status" value="1"/>
</dbReference>
<dbReference type="Pfam" id="PF01765">
    <property type="entry name" value="RRF"/>
    <property type="match status" value="1"/>
</dbReference>
<dbReference type="Proteomes" id="UP001142610">
    <property type="component" value="Unassembled WGS sequence"/>
</dbReference>
<dbReference type="Gene3D" id="3.30.1360.40">
    <property type="match status" value="1"/>
</dbReference>
<keyword evidence="3 6" id="KW-0963">Cytoplasm</keyword>
<comment type="similarity">
    <text evidence="2 6">Belongs to the RRF family.</text>
</comment>
<comment type="caution">
    <text evidence="9">The sequence shown here is derived from an EMBL/GenBank/DDBJ whole genome shotgun (WGS) entry which is preliminary data.</text>
</comment>
<evidence type="ECO:0000256" key="3">
    <source>
        <dbReference type="ARBA" id="ARBA00022490"/>
    </source>
</evidence>
<dbReference type="HAMAP" id="MF_00040">
    <property type="entry name" value="RRF"/>
    <property type="match status" value="1"/>
</dbReference>
<protein>
    <recommendedName>
        <fullName evidence="6">Ribosome-recycling factor</fullName>
        <shortName evidence="6">RRF</shortName>
    </recommendedName>
    <alternativeName>
        <fullName evidence="6">Ribosome-releasing factor</fullName>
    </alternativeName>
</protein>
<dbReference type="CDD" id="cd00520">
    <property type="entry name" value="RRF"/>
    <property type="match status" value="1"/>
</dbReference>
<keyword evidence="4 6" id="KW-0648">Protein biosynthesis</keyword>
<evidence type="ECO:0000313" key="9">
    <source>
        <dbReference type="EMBL" id="MCQ8185557.1"/>
    </source>
</evidence>
<evidence type="ECO:0000256" key="6">
    <source>
        <dbReference type="HAMAP-Rule" id="MF_00040"/>
    </source>
</evidence>
<dbReference type="GO" id="GO:0043023">
    <property type="term" value="F:ribosomal large subunit binding"/>
    <property type="evidence" value="ECO:0007669"/>
    <property type="project" value="TreeGrafter"/>
</dbReference>
<gene>
    <name evidence="6 9" type="primary">frr</name>
    <name evidence="9" type="ORF">NOG11_09120</name>
</gene>
<evidence type="ECO:0000256" key="4">
    <source>
        <dbReference type="ARBA" id="ARBA00022917"/>
    </source>
</evidence>
<evidence type="ECO:0000256" key="7">
    <source>
        <dbReference type="SAM" id="MobiDB-lite"/>
    </source>
</evidence>